<gene>
    <name evidence="8" type="primary">MYB3R1_2</name>
    <name evidence="8" type="ORF">CU098_011554</name>
</gene>
<feature type="domain" description="Myb-like" evidence="5">
    <location>
        <begin position="61"/>
        <end position="109"/>
    </location>
</feature>
<dbReference type="PROSITE" id="PS51294">
    <property type="entry name" value="HTH_MYB"/>
    <property type="match status" value="5"/>
</dbReference>
<evidence type="ECO:0000256" key="2">
    <source>
        <dbReference type="ARBA" id="ARBA00023125"/>
    </source>
</evidence>
<feature type="domain" description="SANT" evidence="6">
    <location>
        <begin position="376"/>
        <end position="407"/>
    </location>
</feature>
<keyword evidence="4" id="KW-0539">Nucleus</keyword>
<sequence length="592" mass="70606">MLSRWIPTGRFIHTERWLSWEDKLLKDFVEHNGKRWTRIVQHGLPHRSPRQCQVRWEEKLNPDIKRGPFSDHERKVLEKAVEEVGVGRWSVISERYLPNRTFRRIANEWSGRTLKRGPWTPQEDQLLLKGVEKWGTQAWTRISQEYLPHRARSGLRARYREHLSPGIEKGPWTESELDLLLRRTIMFGQDWKKVAEGIRCRLPEQCRIKWINEIDPAINKEPWSEHEVRLLFERLIESKGDIAMAAREMPGRNRLSCRRKFQATMDDPALVVLFGKELLRTEMENVVEWRARVAKLVCRLLEEPVMFRVKSSGGLDLFKRGQWSPEEREKLNSLTQESLDWEMISKKMKRSQEQCKEQYERYFSKPNIKVGYWLPEEDEKLLEAIEEHGKNWQLVAKAVPRRTKMQCASRWKRVLQFPDHKKQTLSDHEKLAVWEGYQMFGPNWQAIQKTYLPNHKPDHIMRWWNYHKPKSADDFGGKGWAEEEDKTLLFAIQQSAKGDKISWTSVSNMMQDRTAKECRLRWKIKLDPSLKKGRWESEEKMRLIELVQKEKLQKRFNSIWPIVTKQLGTGRSEHACRNVYYSMQRKGSRFAT</sequence>
<feature type="domain" description="Myb-like" evidence="5">
    <location>
        <begin position="319"/>
        <end position="363"/>
    </location>
</feature>
<feature type="domain" description="HTH myb-type" evidence="7">
    <location>
        <begin position="169"/>
        <end position="218"/>
    </location>
</feature>
<dbReference type="EMBL" id="PJQM01001104">
    <property type="protein sequence ID" value="RCI03207.1"/>
    <property type="molecule type" value="Genomic_DNA"/>
</dbReference>
<dbReference type="PROSITE" id="PS51293">
    <property type="entry name" value="SANT"/>
    <property type="match status" value="1"/>
</dbReference>
<dbReference type="InterPro" id="IPR017930">
    <property type="entry name" value="Myb_dom"/>
</dbReference>
<comment type="caution">
    <text evidence="8">The sequence shown here is derived from an EMBL/GenBank/DDBJ whole genome shotgun (WGS) entry which is preliminary data.</text>
</comment>
<accession>A0A367KLZ7</accession>
<evidence type="ECO:0000259" key="7">
    <source>
        <dbReference type="PROSITE" id="PS51294"/>
    </source>
</evidence>
<dbReference type="Proteomes" id="UP000253551">
    <property type="component" value="Unassembled WGS sequence"/>
</dbReference>
<keyword evidence="1" id="KW-0805">Transcription regulation</keyword>
<proteinExistence type="predicted"/>
<feature type="domain" description="Myb-like" evidence="5">
    <location>
        <begin position="480"/>
        <end position="526"/>
    </location>
</feature>
<evidence type="ECO:0000256" key="4">
    <source>
        <dbReference type="ARBA" id="ARBA00023242"/>
    </source>
</evidence>
<dbReference type="InterPro" id="IPR009057">
    <property type="entry name" value="Homeodomain-like_sf"/>
</dbReference>
<dbReference type="AlphaFoldDB" id="A0A367KLZ7"/>
<evidence type="ECO:0000259" key="5">
    <source>
        <dbReference type="PROSITE" id="PS50090"/>
    </source>
</evidence>
<dbReference type="InterPro" id="IPR001005">
    <property type="entry name" value="SANT/Myb"/>
</dbReference>
<keyword evidence="2" id="KW-0238">DNA-binding</keyword>
<dbReference type="GO" id="GO:0042796">
    <property type="term" value="P:snRNA transcription by RNA polymerase III"/>
    <property type="evidence" value="ECO:0007669"/>
    <property type="project" value="TreeGrafter"/>
</dbReference>
<feature type="domain" description="Myb-like" evidence="5">
    <location>
        <begin position="111"/>
        <end position="163"/>
    </location>
</feature>
<organism evidence="8 9">
    <name type="scientific">Rhizopus stolonifer</name>
    <name type="common">Rhizopus nigricans</name>
    <dbReference type="NCBI Taxonomy" id="4846"/>
    <lineage>
        <taxon>Eukaryota</taxon>
        <taxon>Fungi</taxon>
        <taxon>Fungi incertae sedis</taxon>
        <taxon>Mucoromycota</taxon>
        <taxon>Mucoromycotina</taxon>
        <taxon>Mucoromycetes</taxon>
        <taxon>Mucorales</taxon>
        <taxon>Mucorineae</taxon>
        <taxon>Rhizopodaceae</taxon>
        <taxon>Rhizopus</taxon>
    </lineage>
</organism>
<dbReference type="Pfam" id="PF13921">
    <property type="entry name" value="Myb_DNA-bind_6"/>
    <property type="match status" value="3"/>
</dbReference>
<dbReference type="PANTHER" id="PTHR46621">
    <property type="entry name" value="SNRNA-ACTIVATING PROTEIN COMPLEX SUBUNIT 4"/>
    <property type="match status" value="1"/>
</dbReference>
<dbReference type="CDD" id="cd00167">
    <property type="entry name" value="SANT"/>
    <property type="match status" value="6"/>
</dbReference>
<keyword evidence="3" id="KW-0804">Transcription</keyword>
<dbReference type="STRING" id="4846.A0A367KLZ7"/>
<feature type="domain" description="HTH myb-type" evidence="7">
    <location>
        <begin position="111"/>
        <end position="167"/>
    </location>
</feature>
<dbReference type="GO" id="GO:0001006">
    <property type="term" value="F:RNA polymerase III type 3 promoter sequence-specific DNA binding"/>
    <property type="evidence" value="ECO:0007669"/>
    <property type="project" value="TreeGrafter"/>
</dbReference>
<dbReference type="InterPro" id="IPR017884">
    <property type="entry name" value="SANT_dom"/>
</dbReference>
<evidence type="ECO:0000259" key="6">
    <source>
        <dbReference type="PROSITE" id="PS51293"/>
    </source>
</evidence>
<dbReference type="Pfam" id="PF00249">
    <property type="entry name" value="Myb_DNA-binding"/>
    <property type="match status" value="1"/>
</dbReference>
<dbReference type="GO" id="GO:0019185">
    <property type="term" value="C:snRNA-activating protein complex"/>
    <property type="evidence" value="ECO:0007669"/>
    <property type="project" value="TreeGrafter"/>
</dbReference>
<reference evidence="8 9" key="1">
    <citation type="journal article" date="2018" name="G3 (Bethesda)">
        <title>Phylogenetic and Phylogenomic Definition of Rhizopus Species.</title>
        <authorList>
            <person name="Gryganskyi A.P."/>
            <person name="Golan J."/>
            <person name="Dolatabadi S."/>
            <person name="Mondo S."/>
            <person name="Robb S."/>
            <person name="Idnurm A."/>
            <person name="Muszewska A."/>
            <person name="Steczkiewicz K."/>
            <person name="Masonjones S."/>
            <person name="Liao H.L."/>
            <person name="Gajdeczka M.T."/>
            <person name="Anike F."/>
            <person name="Vuek A."/>
            <person name="Anishchenko I.M."/>
            <person name="Voigt K."/>
            <person name="de Hoog G.S."/>
            <person name="Smith M.E."/>
            <person name="Heitman J."/>
            <person name="Vilgalys R."/>
            <person name="Stajich J.E."/>
        </authorList>
    </citation>
    <scope>NUCLEOTIDE SEQUENCE [LARGE SCALE GENOMIC DNA]</scope>
    <source>
        <strain evidence="8 9">LSU 92-RS-03</strain>
    </source>
</reference>
<feature type="domain" description="Myb-like" evidence="5">
    <location>
        <begin position="16"/>
        <end position="60"/>
    </location>
</feature>
<dbReference type="SUPFAM" id="SSF46689">
    <property type="entry name" value="Homeodomain-like"/>
    <property type="match status" value="8"/>
</dbReference>
<name>A0A367KLZ7_RHIST</name>
<dbReference type="Gene3D" id="1.10.10.60">
    <property type="entry name" value="Homeodomain-like"/>
    <property type="match status" value="8"/>
</dbReference>
<dbReference type="SMART" id="SM00717">
    <property type="entry name" value="SANT"/>
    <property type="match status" value="10"/>
</dbReference>
<feature type="domain" description="HTH myb-type" evidence="7">
    <location>
        <begin position="365"/>
        <end position="419"/>
    </location>
</feature>
<protein>
    <submittedName>
        <fullName evidence="8">DNA binding transcription coactivator transcription factor</fullName>
    </submittedName>
</protein>
<evidence type="ECO:0000313" key="8">
    <source>
        <dbReference type="EMBL" id="RCI03207.1"/>
    </source>
</evidence>
<feature type="domain" description="HTH myb-type" evidence="7">
    <location>
        <begin position="9"/>
        <end position="64"/>
    </location>
</feature>
<evidence type="ECO:0000256" key="3">
    <source>
        <dbReference type="ARBA" id="ARBA00023163"/>
    </source>
</evidence>
<keyword evidence="9" id="KW-1185">Reference proteome</keyword>
<dbReference type="GO" id="GO:0042795">
    <property type="term" value="P:snRNA transcription by RNA polymerase II"/>
    <property type="evidence" value="ECO:0007669"/>
    <property type="project" value="TreeGrafter"/>
</dbReference>
<dbReference type="InterPro" id="IPR051575">
    <property type="entry name" value="Myb-like_DNA-bd"/>
</dbReference>
<dbReference type="PROSITE" id="PS50090">
    <property type="entry name" value="MYB_LIKE"/>
    <property type="match status" value="8"/>
</dbReference>
<dbReference type="GO" id="GO:0000978">
    <property type="term" value="F:RNA polymerase II cis-regulatory region sequence-specific DNA binding"/>
    <property type="evidence" value="ECO:0007669"/>
    <property type="project" value="TreeGrafter"/>
</dbReference>
<feature type="domain" description="Myb-like" evidence="5">
    <location>
        <begin position="164"/>
        <end position="214"/>
    </location>
</feature>
<dbReference type="PANTHER" id="PTHR46621:SF1">
    <property type="entry name" value="SNRNA-ACTIVATING PROTEIN COMPLEX SUBUNIT 4"/>
    <property type="match status" value="1"/>
</dbReference>
<feature type="domain" description="HTH myb-type" evidence="7">
    <location>
        <begin position="480"/>
        <end position="530"/>
    </location>
</feature>
<feature type="domain" description="Myb-like" evidence="5">
    <location>
        <begin position="365"/>
        <end position="415"/>
    </location>
</feature>
<evidence type="ECO:0000313" key="9">
    <source>
        <dbReference type="Proteomes" id="UP000253551"/>
    </source>
</evidence>
<dbReference type="OrthoDB" id="2143914at2759"/>
<feature type="domain" description="Myb-like" evidence="5">
    <location>
        <begin position="527"/>
        <end position="584"/>
    </location>
</feature>
<evidence type="ECO:0000256" key="1">
    <source>
        <dbReference type="ARBA" id="ARBA00023015"/>
    </source>
</evidence>